<dbReference type="GO" id="GO:0005783">
    <property type="term" value="C:endoplasmic reticulum"/>
    <property type="evidence" value="ECO:0007669"/>
    <property type="project" value="TreeGrafter"/>
</dbReference>
<protein>
    <recommendedName>
        <fullName evidence="6">AMP-dependent synthetase/ligase domain-containing protein</fullName>
    </recommendedName>
</protein>
<dbReference type="PANTHER" id="PTHR43272">
    <property type="entry name" value="LONG-CHAIN-FATTY-ACID--COA LIGASE"/>
    <property type="match status" value="1"/>
</dbReference>
<dbReference type="PROSITE" id="PS00455">
    <property type="entry name" value="AMP_BINDING"/>
    <property type="match status" value="1"/>
</dbReference>
<keyword evidence="4" id="KW-0067">ATP-binding</keyword>
<comment type="catalytic activity">
    <reaction evidence="5">
        <text>a long-chain fatty acid + ATP + CoA = a long-chain fatty acyl-CoA + AMP + diphosphate</text>
        <dbReference type="Rhea" id="RHEA:15421"/>
        <dbReference type="ChEBI" id="CHEBI:30616"/>
        <dbReference type="ChEBI" id="CHEBI:33019"/>
        <dbReference type="ChEBI" id="CHEBI:57287"/>
        <dbReference type="ChEBI" id="CHEBI:57560"/>
        <dbReference type="ChEBI" id="CHEBI:83139"/>
        <dbReference type="ChEBI" id="CHEBI:456215"/>
        <dbReference type="EC" id="6.2.1.3"/>
    </reaction>
</comment>
<dbReference type="Proteomes" id="UP000816034">
    <property type="component" value="Unassembled WGS sequence"/>
</dbReference>
<feature type="domain" description="AMP-dependent synthetase/ligase" evidence="6">
    <location>
        <begin position="128"/>
        <end position="543"/>
    </location>
</feature>
<comment type="caution">
    <text evidence="7">The sequence shown here is derived from an EMBL/GenBank/DDBJ whole genome shotgun (WGS) entry which is preliminary data.</text>
</comment>
<sequence>MLKSLLLKFISFALRTVDRVLFYVLRLVFGRSILPEDLTGTHDHLKSFTVEVDDVNYKKGVETKPRRRVGFEKELMSTPVKGVDTLTGLLDHIAREYPNLPMLGHRPFKRKFTQSIDGKDWEVFEMGDVVYETYQQVHTRIEHLARGIARFTGLNSKDLFGIFEETRKEWLMTLHACMRYNITVMTVYATLGDESLIEAINECQLQAMLVNEHSLKKLCHQIIPHTPTLKYLVFTSGWDASKNDTDKWISELEKLGVKAMSFEDVEQLGKQETSPIKVKEPQTNSSLAVVMYTSGTTSKPKGVMLTVRNILAISAAAAENIHCPSLKHPTYIGYLPLAHILEMAAEHYILSRGGKIGYGNPRTLTDKTCKPVGDLEAIQPAFLAGVPRVYDTIRKGISEKIKASSPIIQWLFNVAYDHKLESLYAGRDTPLFNFLIFRKIAKATGGKLKACLSGGAPLSKESQEHFRVCMGAAFVQGYGLTETAAAGTIMLPGARFGTRVAGVVVPSVEIKLISVPEMNYTVDGPVPRGEIAIRGNAVASGYYKQPEKTKEVFLSDGYFLTGDVGQFNENGTLSIIDRVKNLVKLSHGEYIALERLESIYCQSPFVAPNGCMVYADSYCSFPCAIVIAQPGPTKRFAEENGISGTFSEICKHPKVEQHILKSLHEQAKSSNLKRYEEVKAVKVFDDVWSPENDLLTAAFKLKRANIVQKYRAQIDEMCKTLI</sequence>
<evidence type="ECO:0000313" key="8">
    <source>
        <dbReference type="Proteomes" id="UP000816034"/>
    </source>
</evidence>
<dbReference type="InterPro" id="IPR042099">
    <property type="entry name" value="ANL_N_sf"/>
</dbReference>
<evidence type="ECO:0000256" key="3">
    <source>
        <dbReference type="ARBA" id="ARBA00022741"/>
    </source>
</evidence>
<gene>
    <name evidence="7" type="ORF">C9374_011969</name>
</gene>
<dbReference type="AlphaFoldDB" id="A0AA88G8S3"/>
<evidence type="ECO:0000256" key="1">
    <source>
        <dbReference type="ARBA" id="ARBA00006432"/>
    </source>
</evidence>
<reference evidence="7 8" key="1">
    <citation type="journal article" date="2018" name="BMC Genomics">
        <title>The genome of Naegleria lovaniensis, the basis for a comparative approach to unravel pathogenicity factors of the human pathogenic amoeba N. fowleri.</title>
        <authorList>
            <person name="Liechti N."/>
            <person name="Schurch N."/>
            <person name="Bruggmann R."/>
            <person name="Wittwer M."/>
        </authorList>
    </citation>
    <scope>NUCLEOTIDE SEQUENCE [LARGE SCALE GENOMIC DNA]</scope>
    <source>
        <strain evidence="7 8">ATCC 30569</strain>
    </source>
</reference>
<dbReference type="RefSeq" id="XP_044542854.1">
    <property type="nucleotide sequence ID" value="XM_044687683.1"/>
</dbReference>
<dbReference type="GO" id="GO:0016020">
    <property type="term" value="C:membrane"/>
    <property type="evidence" value="ECO:0007669"/>
    <property type="project" value="TreeGrafter"/>
</dbReference>
<evidence type="ECO:0000256" key="2">
    <source>
        <dbReference type="ARBA" id="ARBA00022598"/>
    </source>
</evidence>
<keyword evidence="8" id="KW-1185">Reference proteome</keyword>
<evidence type="ECO:0000256" key="5">
    <source>
        <dbReference type="ARBA" id="ARBA00036813"/>
    </source>
</evidence>
<keyword evidence="2" id="KW-0436">Ligase</keyword>
<evidence type="ECO:0000259" key="6">
    <source>
        <dbReference type="Pfam" id="PF00501"/>
    </source>
</evidence>
<dbReference type="Pfam" id="PF00501">
    <property type="entry name" value="AMP-binding"/>
    <property type="match status" value="1"/>
</dbReference>
<dbReference type="InterPro" id="IPR000873">
    <property type="entry name" value="AMP-dep_synth/lig_dom"/>
</dbReference>
<dbReference type="InterPro" id="IPR020845">
    <property type="entry name" value="AMP-binding_CS"/>
</dbReference>
<dbReference type="SUPFAM" id="SSF56801">
    <property type="entry name" value="Acetyl-CoA synthetase-like"/>
    <property type="match status" value="1"/>
</dbReference>
<keyword evidence="3" id="KW-0547">Nucleotide-binding</keyword>
<dbReference type="PANTHER" id="PTHR43272:SF83">
    <property type="entry name" value="ACYL-COA SYNTHETASE LONG-CHAIN, ISOFORM J"/>
    <property type="match status" value="1"/>
</dbReference>
<dbReference type="GO" id="GO:0004467">
    <property type="term" value="F:long-chain fatty acid-CoA ligase activity"/>
    <property type="evidence" value="ECO:0007669"/>
    <property type="project" value="UniProtKB-EC"/>
</dbReference>
<dbReference type="GO" id="GO:0005524">
    <property type="term" value="F:ATP binding"/>
    <property type="evidence" value="ECO:0007669"/>
    <property type="project" value="UniProtKB-KW"/>
</dbReference>
<dbReference type="EMBL" id="PYSW02000052">
    <property type="protein sequence ID" value="KAG2373680.1"/>
    <property type="molecule type" value="Genomic_DNA"/>
</dbReference>
<name>A0AA88G8S3_NAELO</name>
<dbReference type="GeneID" id="68104423"/>
<proteinExistence type="inferred from homology"/>
<evidence type="ECO:0000313" key="7">
    <source>
        <dbReference type="EMBL" id="KAG2373680.1"/>
    </source>
</evidence>
<organism evidence="7 8">
    <name type="scientific">Naegleria lovaniensis</name>
    <name type="common">Amoeba</name>
    <dbReference type="NCBI Taxonomy" id="51637"/>
    <lineage>
        <taxon>Eukaryota</taxon>
        <taxon>Discoba</taxon>
        <taxon>Heterolobosea</taxon>
        <taxon>Tetramitia</taxon>
        <taxon>Eutetramitia</taxon>
        <taxon>Vahlkampfiidae</taxon>
        <taxon>Naegleria</taxon>
    </lineage>
</organism>
<accession>A0AA88G8S3</accession>
<comment type="similarity">
    <text evidence="1">Belongs to the ATP-dependent AMP-binding enzyme family.</text>
</comment>
<evidence type="ECO:0000256" key="4">
    <source>
        <dbReference type="ARBA" id="ARBA00022840"/>
    </source>
</evidence>
<dbReference type="Gene3D" id="3.40.50.12780">
    <property type="entry name" value="N-terminal domain of ligase-like"/>
    <property type="match status" value="1"/>
</dbReference>